<dbReference type="STRING" id="1890364.A0A2P6NPN0"/>
<dbReference type="PANTHER" id="PTHR11409">
    <property type="entry name" value="ADENOSINE DEAMINASE"/>
    <property type="match status" value="1"/>
</dbReference>
<dbReference type="Gene3D" id="3.20.20.140">
    <property type="entry name" value="Metal-dependent hydrolases"/>
    <property type="match status" value="2"/>
</dbReference>
<dbReference type="OrthoDB" id="7202371at2759"/>
<evidence type="ECO:0000313" key="6">
    <source>
        <dbReference type="Proteomes" id="UP000241769"/>
    </source>
</evidence>
<dbReference type="GO" id="GO:0004000">
    <property type="term" value="F:adenosine deaminase activity"/>
    <property type="evidence" value="ECO:0007669"/>
    <property type="project" value="TreeGrafter"/>
</dbReference>
<dbReference type="InterPro" id="IPR032466">
    <property type="entry name" value="Metal_Hydrolase"/>
</dbReference>
<dbReference type="Pfam" id="PF00962">
    <property type="entry name" value="A_deaminase"/>
    <property type="match status" value="1"/>
</dbReference>
<keyword evidence="3" id="KW-0378">Hydrolase</keyword>
<organism evidence="5 6">
    <name type="scientific">Planoprotostelium fungivorum</name>
    <dbReference type="NCBI Taxonomy" id="1890364"/>
    <lineage>
        <taxon>Eukaryota</taxon>
        <taxon>Amoebozoa</taxon>
        <taxon>Evosea</taxon>
        <taxon>Variosea</taxon>
        <taxon>Cavosteliida</taxon>
        <taxon>Cavosteliaceae</taxon>
        <taxon>Planoprotostelium</taxon>
    </lineage>
</organism>
<feature type="domain" description="Adenosine deaminase" evidence="4">
    <location>
        <begin position="406"/>
        <end position="678"/>
    </location>
</feature>
<dbReference type="SUPFAM" id="SSF51556">
    <property type="entry name" value="Metallo-dependent hydrolases"/>
    <property type="match status" value="2"/>
</dbReference>
<dbReference type="GO" id="GO:0046872">
    <property type="term" value="F:metal ion binding"/>
    <property type="evidence" value="ECO:0007669"/>
    <property type="project" value="UniProtKB-KW"/>
</dbReference>
<dbReference type="AlphaFoldDB" id="A0A2P6NPN0"/>
<keyword evidence="6" id="KW-1185">Reference proteome</keyword>
<keyword evidence="2" id="KW-0479">Metal-binding</keyword>
<gene>
    <name evidence="5" type="ORF">PROFUN_06132</name>
</gene>
<protein>
    <recommendedName>
        <fullName evidence="4">Adenosine deaminase domain-containing protein</fullName>
    </recommendedName>
</protein>
<dbReference type="Proteomes" id="UP000241769">
    <property type="component" value="Unassembled WGS sequence"/>
</dbReference>
<dbReference type="GO" id="GO:0006154">
    <property type="term" value="P:adenosine catabolic process"/>
    <property type="evidence" value="ECO:0007669"/>
    <property type="project" value="TreeGrafter"/>
</dbReference>
<evidence type="ECO:0000259" key="4">
    <source>
        <dbReference type="Pfam" id="PF00962"/>
    </source>
</evidence>
<accession>A0A2P6NPN0</accession>
<dbReference type="InterPro" id="IPR001365">
    <property type="entry name" value="A_deaminase_dom"/>
</dbReference>
<proteinExistence type="predicted"/>
<evidence type="ECO:0000256" key="1">
    <source>
        <dbReference type="ARBA" id="ARBA00001947"/>
    </source>
</evidence>
<dbReference type="GO" id="GO:0046103">
    <property type="term" value="P:inosine biosynthetic process"/>
    <property type="evidence" value="ECO:0007669"/>
    <property type="project" value="TreeGrafter"/>
</dbReference>
<dbReference type="PANTHER" id="PTHR11409:SF37">
    <property type="entry name" value="ADENOSINE DEAMINASE DOMAIN-CONTAINING PROTEIN"/>
    <property type="match status" value="1"/>
</dbReference>
<sequence>MITSLEQFKEERASLVKKEREERFDSQAYRDASQSALLADDVFKRKREKEKREVWADDGVTTPQLSEATQWSIGWMPGTHYHSAREQILESDVFRMMKDLPKGCLLHLHFDGSVPTHRLLTWTFEEPLFCIKSSKPLLTLQDLMDAPLDISISVAVIPIAQVERLRESLKDPAKLKEHLPWSSSYVCDSWCPLDIASSHMPAELSKLAVEKLYMASEERSEVVHHPHYPMMCWIYSVVTLSPHDVHIRCLTPNAIWKRFQLCFGVLRGMTYHGPFLKRYIKENLSYAASEHIYYQEFRVNFLLPTMTDERGENSVSHDDWMDIFQQVLDETPRTKIFWGYKIIFCTIRSIDRDMMRSSMDECIRLKLKYPNLICGFDMVGQEDKGHPLSYFEEELWQFKRKQIESKVERYIKENLSYAASEHIYYQEFRVNFLLPTMTDERGENSVSHDDWMDIFQQVLDETPRTKIFWGYKIIFCTIRSIDRDMMRSSMDECIRLKLKYPNLICGFDMVGQEDKGHPLSYFEEELWQFKRKQIESKVEIPFVFHAGETLDDGGPVDHNLYDAIAWGTKRIGHGFSLYRHPHLMRTCHQRNIAVECCPISNELLRLTSSILTHPLSSLLANDVPLCLNSDDPSIFTNVGLSFDYFQLLIASESTSLIGAGELGRRSIEYSLMDDAEKEVARGYYEELWEEYCRRVCDE</sequence>
<comment type="caution">
    <text evidence="5">The sequence shown here is derived from an EMBL/GenBank/DDBJ whole genome shotgun (WGS) entry which is preliminary data.</text>
</comment>
<comment type="cofactor">
    <cofactor evidence="1">
        <name>Zn(2+)</name>
        <dbReference type="ChEBI" id="CHEBI:29105"/>
    </cofactor>
</comment>
<dbReference type="InParanoid" id="A0A2P6NPN0"/>
<reference evidence="5 6" key="1">
    <citation type="journal article" date="2018" name="Genome Biol. Evol.">
        <title>Multiple Roots of Fruiting Body Formation in Amoebozoa.</title>
        <authorList>
            <person name="Hillmann F."/>
            <person name="Forbes G."/>
            <person name="Novohradska S."/>
            <person name="Ferling I."/>
            <person name="Riege K."/>
            <person name="Groth M."/>
            <person name="Westermann M."/>
            <person name="Marz M."/>
            <person name="Spaller T."/>
            <person name="Winckler T."/>
            <person name="Schaap P."/>
            <person name="Glockner G."/>
        </authorList>
    </citation>
    <scope>NUCLEOTIDE SEQUENCE [LARGE SCALE GENOMIC DNA]</scope>
    <source>
        <strain evidence="5 6">Jena</strain>
    </source>
</reference>
<dbReference type="EMBL" id="MDYQ01000038">
    <property type="protein sequence ID" value="PRP85858.1"/>
    <property type="molecule type" value="Genomic_DNA"/>
</dbReference>
<evidence type="ECO:0000313" key="5">
    <source>
        <dbReference type="EMBL" id="PRP85858.1"/>
    </source>
</evidence>
<name>A0A2P6NPN0_9EUKA</name>
<evidence type="ECO:0000256" key="3">
    <source>
        <dbReference type="ARBA" id="ARBA00022801"/>
    </source>
</evidence>
<dbReference type="InterPro" id="IPR006330">
    <property type="entry name" value="Ado/ade_deaminase"/>
</dbReference>
<evidence type="ECO:0000256" key="2">
    <source>
        <dbReference type="ARBA" id="ARBA00022723"/>
    </source>
</evidence>